<feature type="region of interest" description="Disordered" evidence="1">
    <location>
        <begin position="23"/>
        <end position="103"/>
    </location>
</feature>
<evidence type="ECO:0000256" key="2">
    <source>
        <dbReference type="SAM" id="SignalP"/>
    </source>
</evidence>
<reference evidence="3 4" key="1">
    <citation type="submission" date="2016-10" db="EMBL/GenBank/DDBJ databases">
        <authorList>
            <person name="de Groot N.N."/>
        </authorList>
    </citation>
    <scope>NUCLEOTIDE SEQUENCE [LARGE SCALE GENOMIC DNA]</scope>
    <source>
        <strain evidence="3 4">DSM 8512</strain>
    </source>
</reference>
<evidence type="ECO:0000313" key="4">
    <source>
        <dbReference type="Proteomes" id="UP000199054"/>
    </source>
</evidence>
<accession>A0A1H8IKH5</accession>
<evidence type="ECO:0000256" key="1">
    <source>
        <dbReference type="SAM" id="MobiDB-lite"/>
    </source>
</evidence>
<feature type="compositionally biased region" description="Low complexity" evidence="1">
    <location>
        <begin position="47"/>
        <end position="93"/>
    </location>
</feature>
<organism evidence="3 4">
    <name type="scientific">Paracoccus alcaliphilus</name>
    <dbReference type="NCBI Taxonomy" id="34002"/>
    <lineage>
        <taxon>Bacteria</taxon>
        <taxon>Pseudomonadati</taxon>
        <taxon>Pseudomonadota</taxon>
        <taxon>Alphaproteobacteria</taxon>
        <taxon>Rhodobacterales</taxon>
        <taxon>Paracoccaceae</taxon>
        <taxon>Paracoccus</taxon>
    </lineage>
</organism>
<dbReference type="Proteomes" id="UP000199054">
    <property type="component" value="Unassembled WGS sequence"/>
</dbReference>
<sequence>MILKTSHALLAALALVAGPAFAQDTESPATGDAATQESQPEAETTQPEGETAPADDAATPADGAEAQPEAEQPEAEQPAAEDGAQPEAGAAPAEGEEASDEPRVGSYYARSTHGDWTVRCIRTEGEVDPCELYQLMSDQDDNAVAEITMIPLRNGNVAAGSTLIAPLETDLIQGLGFGVDNSEVRGYPFSFCAPVGCVSRMGFTAEELNAMKRGNKAVVTLLPFGADPEDPVRLDLSLTGFTAAFAEVEKVADEAGDAAPSVLEESNTPAPQPAE</sequence>
<feature type="compositionally biased region" description="Polar residues" evidence="1">
    <location>
        <begin position="24"/>
        <end position="46"/>
    </location>
</feature>
<dbReference type="STRING" id="34002.SAMN04489859_101337"/>
<keyword evidence="4" id="KW-1185">Reference proteome</keyword>
<dbReference type="Gene3D" id="2.60.40.1880">
    <property type="entry name" value="Invasion associated locus B (IalB) protein"/>
    <property type="match status" value="1"/>
</dbReference>
<feature type="chain" id="PRO_5011668946" evidence="2">
    <location>
        <begin position="23"/>
        <end position="275"/>
    </location>
</feature>
<dbReference type="InterPro" id="IPR010642">
    <property type="entry name" value="Invasion_prot_B"/>
</dbReference>
<dbReference type="RefSeq" id="WP_090612179.1">
    <property type="nucleotide sequence ID" value="NZ_CP067124.1"/>
</dbReference>
<name>A0A1H8IKH5_9RHOB</name>
<feature type="region of interest" description="Disordered" evidence="1">
    <location>
        <begin position="256"/>
        <end position="275"/>
    </location>
</feature>
<evidence type="ECO:0000313" key="3">
    <source>
        <dbReference type="EMBL" id="SEN69203.1"/>
    </source>
</evidence>
<keyword evidence="2" id="KW-0732">Signal</keyword>
<protein>
    <submittedName>
        <fullName evidence="3">Invasion protein IalB, involved in pathogenesis</fullName>
    </submittedName>
</protein>
<dbReference type="OrthoDB" id="9797912at2"/>
<dbReference type="InterPro" id="IPR038696">
    <property type="entry name" value="IalB_sf"/>
</dbReference>
<dbReference type="AlphaFoldDB" id="A0A1H8IKH5"/>
<feature type="signal peptide" evidence="2">
    <location>
        <begin position="1"/>
        <end position="22"/>
    </location>
</feature>
<dbReference type="EMBL" id="FODE01000013">
    <property type="protein sequence ID" value="SEN69203.1"/>
    <property type="molecule type" value="Genomic_DNA"/>
</dbReference>
<dbReference type="Pfam" id="PF06776">
    <property type="entry name" value="IalB"/>
    <property type="match status" value="1"/>
</dbReference>
<proteinExistence type="predicted"/>
<gene>
    <name evidence="3" type="ORF">SAMN04489859_101337</name>
</gene>